<dbReference type="Pfam" id="PF21634">
    <property type="entry name" value="MOV-10_beta-barrel"/>
    <property type="match status" value="1"/>
</dbReference>
<evidence type="ECO:0000256" key="7">
    <source>
        <dbReference type="SAM" id="MobiDB-lite"/>
    </source>
</evidence>
<dbReference type="GO" id="GO:0004386">
    <property type="term" value="F:helicase activity"/>
    <property type="evidence" value="ECO:0007669"/>
    <property type="project" value="UniProtKB-KW"/>
</dbReference>
<evidence type="ECO:0000256" key="2">
    <source>
        <dbReference type="ARBA" id="ARBA00022490"/>
    </source>
</evidence>
<dbReference type="GO" id="GO:0016787">
    <property type="term" value="F:hydrolase activity"/>
    <property type="evidence" value="ECO:0007669"/>
    <property type="project" value="UniProtKB-KW"/>
</dbReference>
<dbReference type="Gene3D" id="3.40.50.300">
    <property type="entry name" value="P-loop containing nucleotide triphosphate hydrolases"/>
    <property type="match status" value="2"/>
</dbReference>
<protein>
    <recommendedName>
        <fullName evidence="12">RNA helicase</fullName>
    </recommendedName>
</protein>
<proteinExistence type="predicted"/>
<evidence type="ECO:0000313" key="11">
    <source>
        <dbReference type="Proteomes" id="UP001212997"/>
    </source>
</evidence>
<dbReference type="InterPro" id="IPR027417">
    <property type="entry name" value="P-loop_NTPase"/>
</dbReference>
<dbReference type="InterPro" id="IPR047187">
    <property type="entry name" value="SF1_C_Upf1"/>
</dbReference>
<evidence type="ECO:0000256" key="5">
    <source>
        <dbReference type="ARBA" id="ARBA00022806"/>
    </source>
</evidence>
<dbReference type="CDD" id="cd18808">
    <property type="entry name" value="SF1_C_Upf1"/>
    <property type="match status" value="1"/>
</dbReference>
<dbReference type="GO" id="GO:0005737">
    <property type="term" value="C:cytoplasm"/>
    <property type="evidence" value="ECO:0007669"/>
    <property type="project" value="UniProtKB-SubCell"/>
</dbReference>
<dbReference type="InterPro" id="IPR041679">
    <property type="entry name" value="DNA2/NAM7-like_C"/>
</dbReference>
<keyword evidence="3" id="KW-0547">Nucleotide-binding</keyword>
<organism evidence="10 11">
    <name type="scientific">Meripilus lineatus</name>
    <dbReference type="NCBI Taxonomy" id="2056292"/>
    <lineage>
        <taxon>Eukaryota</taxon>
        <taxon>Fungi</taxon>
        <taxon>Dikarya</taxon>
        <taxon>Basidiomycota</taxon>
        <taxon>Agaricomycotina</taxon>
        <taxon>Agaricomycetes</taxon>
        <taxon>Polyporales</taxon>
        <taxon>Meripilaceae</taxon>
        <taxon>Meripilus</taxon>
    </lineage>
</organism>
<sequence>MWKQHTTSSRHVQKALDAGVGDVQPDEATNIPGHVFCTVCKIFVFERFWKAHPQGKLHKRKLRYAVFEAAFEEASKDKHGISVSHQTGGVDFGMVEVSAAQNGVTLDLTVTNSVPLSDVVLNRIEAKCLWTQISPFTFQTISLPCHIVSGRGTRITVTFKHRLRGTYSSRMELWFEDLKLKQSFAIVRMVSVVVGDKEDYERIKPVAPFVPRKRVTREPEVNIIEGVPPPPLKAIRYIVKLPESPIPGNIVSALSQGNISGIISHFAKSLLPKVLDHETYGRHFKYLLWAEEFRSEKDLEVYDIPNASLVKKGTYYLLSVPGLAEKRPSVMVGDQIFVQPVGSEAGKWYQGFVHIVESLQVGLRFSPSFTYTTAQRYKVRFKLNRYPLRRQHQALDTAFHSARLLFPTRREVIEPDVLSVSTLRDNLFNRLIATNPRQLQGVTSIISQPPGSPTFIVFGPPGTGKTVTVIESIRQLLAQENPEHPVYSRYTLTTESGHFTAPPVLQLCQYRVVVSTCVSASFAHSVGMPRGYFTHIFIDEAGQATEPEVNRFSIKTMADNDTKCLEKTYLERLIERGIYDEGKGNGITSHPAILDFPNRQFYGGTLQPFGDPKIINSFIGCPQLVNENFPIVFHSLSGNDEREASSPSYFNILEVQQVKEYVLNLLRGSGSYPISDAEIGVITPYYAQSRKLRTLLQDFARGVKVGSVEEFQGQERRVIVLSTVRSSRDLVTVDLKHTLGFVANPRRLNVAITRAQSLVIIVGDPSVLSLDPLWRALLNYIHMNGGWRGDPPTWDTSEPVRETGGYDDELREENERDMNEFSRKMEMMTRLGLDEEKDGDQESEDEENVDRPWRELE</sequence>
<evidence type="ECO:0000256" key="4">
    <source>
        <dbReference type="ARBA" id="ARBA00022801"/>
    </source>
</evidence>
<keyword evidence="5" id="KW-0347">Helicase</keyword>
<dbReference type="SUPFAM" id="SSF57667">
    <property type="entry name" value="beta-beta-alpha zinc fingers"/>
    <property type="match status" value="1"/>
</dbReference>
<name>A0AAD5UYR0_9APHY</name>
<dbReference type="GO" id="GO:0005524">
    <property type="term" value="F:ATP binding"/>
    <property type="evidence" value="ECO:0007669"/>
    <property type="project" value="UniProtKB-KW"/>
</dbReference>
<evidence type="ECO:0000256" key="1">
    <source>
        <dbReference type="ARBA" id="ARBA00004496"/>
    </source>
</evidence>
<keyword evidence="2" id="KW-0963">Cytoplasm</keyword>
<evidence type="ECO:0008006" key="12">
    <source>
        <dbReference type="Google" id="ProtNLM"/>
    </source>
</evidence>
<evidence type="ECO:0000256" key="3">
    <source>
        <dbReference type="ARBA" id="ARBA00022741"/>
    </source>
</evidence>
<dbReference type="Proteomes" id="UP001212997">
    <property type="component" value="Unassembled WGS sequence"/>
</dbReference>
<feature type="domain" description="DNA2/NAM7 helicase-like C-terminal" evidence="8">
    <location>
        <begin position="589"/>
        <end position="765"/>
    </location>
</feature>
<keyword evidence="4" id="KW-0378">Hydrolase</keyword>
<feature type="domain" description="Helicase MOV-10-like beta-barrel" evidence="9">
    <location>
        <begin position="302"/>
        <end position="381"/>
    </location>
</feature>
<feature type="compositionally biased region" description="Acidic residues" evidence="7">
    <location>
        <begin position="835"/>
        <end position="848"/>
    </location>
</feature>
<feature type="compositionally biased region" description="Basic and acidic residues" evidence="7">
    <location>
        <begin position="813"/>
        <end position="827"/>
    </location>
</feature>
<dbReference type="InterPro" id="IPR036236">
    <property type="entry name" value="Znf_C2H2_sf"/>
</dbReference>
<dbReference type="Pfam" id="PF13087">
    <property type="entry name" value="AAA_12"/>
    <property type="match status" value="1"/>
</dbReference>
<comment type="subcellular location">
    <subcellularLocation>
        <location evidence="1">Cytoplasm</location>
    </subcellularLocation>
</comment>
<dbReference type="SUPFAM" id="SSF52540">
    <property type="entry name" value="P-loop containing nucleoside triphosphate hydrolases"/>
    <property type="match status" value="1"/>
</dbReference>
<feature type="region of interest" description="Disordered" evidence="7">
    <location>
        <begin position="788"/>
        <end position="857"/>
    </location>
</feature>
<keyword evidence="6" id="KW-0067">ATP-binding</keyword>
<reference evidence="10" key="1">
    <citation type="submission" date="2022-07" db="EMBL/GenBank/DDBJ databases">
        <title>Genome Sequence of Physisporinus lineatus.</title>
        <authorList>
            <person name="Buettner E."/>
        </authorList>
    </citation>
    <scope>NUCLEOTIDE SEQUENCE</scope>
    <source>
        <strain evidence="10">VT162</strain>
    </source>
</reference>
<accession>A0AAD5UYR0</accession>
<dbReference type="AlphaFoldDB" id="A0AAD5UYR0"/>
<evidence type="ECO:0000313" key="10">
    <source>
        <dbReference type="EMBL" id="KAJ3481424.1"/>
    </source>
</evidence>
<evidence type="ECO:0000256" key="6">
    <source>
        <dbReference type="ARBA" id="ARBA00022840"/>
    </source>
</evidence>
<dbReference type="EMBL" id="JANAWD010000322">
    <property type="protein sequence ID" value="KAJ3481424.1"/>
    <property type="molecule type" value="Genomic_DNA"/>
</dbReference>
<dbReference type="PANTHER" id="PTHR45418:SF1">
    <property type="entry name" value="CANCER_TESTIS ANTIGEN 55"/>
    <property type="match status" value="1"/>
</dbReference>
<dbReference type="PANTHER" id="PTHR45418">
    <property type="entry name" value="CANCER/TESTIS ANTIGEN 55"/>
    <property type="match status" value="1"/>
</dbReference>
<dbReference type="InterPro" id="IPR049080">
    <property type="entry name" value="MOV-10-like_beta-barrel"/>
</dbReference>
<evidence type="ECO:0000259" key="9">
    <source>
        <dbReference type="Pfam" id="PF21634"/>
    </source>
</evidence>
<evidence type="ECO:0000259" key="8">
    <source>
        <dbReference type="Pfam" id="PF13087"/>
    </source>
</evidence>
<keyword evidence="11" id="KW-1185">Reference proteome</keyword>
<gene>
    <name evidence="10" type="ORF">NLI96_g7669</name>
</gene>
<comment type="caution">
    <text evidence="10">The sequence shown here is derived from an EMBL/GenBank/DDBJ whole genome shotgun (WGS) entry which is preliminary data.</text>
</comment>